<dbReference type="NCBIfam" id="TIGR00114">
    <property type="entry name" value="lumazine-synth"/>
    <property type="match status" value="1"/>
</dbReference>
<feature type="binding site" evidence="8">
    <location>
        <begin position="85"/>
        <end position="86"/>
    </location>
    <ligand>
        <name>(2S)-2-hydroxy-3-oxobutyl phosphate</name>
        <dbReference type="ChEBI" id="CHEBI:58830"/>
    </ligand>
</feature>
<comment type="caution">
    <text evidence="9">The sequence shown here is derived from an EMBL/GenBank/DDBJ whole genome shotgun (WGS) entry which is preliminary data.</text>
</comment>
<evidence type="ECO:0000256" key="8">
    <source>
        <dbReference type="HAMAP-Rule" id="MF_00178"/>
    </source>
</evidence>
<dbReference type="GO" id="GO:0009231">
    <property type="term" value="P:riboflavin biosynthetic process"/>
    <property type="evidence" value="ECO:0007669"/>
    <property type="project" value="UniProtKB-UniRule"/>
</dbReference>
<evidence type="ECO:0000313" key="9">
    <source>
        <dbReference type="EMBL" id="HIW12675.1"/>
    </source>
</evidence>
<evidence type="ECO:0000256" key="7">
    <source>
        <dbReference type="ARBA" id="ARBA00072606"/>
    </source>
</evidence>
<comment type="pathway">
    <text evidence="1 8">Cofactor biosynthesis; riboflavin biosynthesis; riboflavin from 2-hydroxy-3-oxobutyl phosphate and 5-amino-6-(D-ribitylamino)uracil: step 1/2.</text>
</comment>
<dbReference type="Pfam" id="PF00885">
    <property type="entry name" value="DMRL_synthase"/>
    <property type="match status" value="1"/>
</dbReference>
<name>A0A9D1QI71_9STAP</name>
<keyword evidence="5 8" id="KW-0808">Transferase</keyword>
<proteinExistence type="inferred from homology"/>
<sequence length="156" mass="16395">MNEIETKMIGTNLKIAIVAGRFNDFITSRLVEGAEGTLISHDVKSDDIDLVYVPGAFEIPLAAKTLAESGKYDAVIGLGCVIRGSTTHYDYVCNEAAKGISQAGLTTGVPVMFGIITTENIEQAIERAGTKAGNKGSDAAAGAIEMANLMGQIKRD</sequence>
<dbReference type="SUPFAM" id="SSF52121">
    <property type="entry name" value="Lumazine synthase"/>
    <property type="match status" value="1"/>
</dbReference>
<evidence type="ECO:0000313" key="10">
    <source>
        <dbReference type="Proteomes" id="UP000823989"/>
    </source>
</evidence>
<feature type="binding site" evidence="8">
    <location>
        <begin position="56"/>
        <end position="58"/>
    </location>
    <ligand>
        <name>5-amino-6-(D-ribitylamino)uracil</name>
        <dbReference type="ChEBI" id="CHEBI:15934"/>
    </ligand>
</feature>
<dbReference type="Gene3D" id="3.40.50.960">
    <property type="entry name" value="Lumazine/riboflavin synthase"/>
    <property type="match status" value="1"/>
</dbReference>
<organism evidence="9 10">
    <name type="scientific">Candidatus Salinicoccus stercoripullorum</name>
    <dbReference type="NCBI Taxonomy" id="2838756"/>
    <lineage>
        <taxon>Bacteria</taxon>
        <taxon>Bacillati</taxon>
        <taxon>Bacillota</taxon>
        <taxon>Bacilli</taxon>
        <taxon>Bacillales</taxon>
        <taxon>Staphylococcaceae</taxon>
        <taxon>Salinicoccus</taxon>
    </lineage>
</organism>
<dbReference type="FunFam" id="3.40.50.960:FF:000001">
    <property type="entry name" value="6,7-dimethyl-8-ribityllumazine synthase"/>
    <property type="match status" value="1"/>
</dbReference>
<feature type="active site" description="Proton donor" evidence="8">
    <location>
        <position position="88"/>
    </location>
</feature>
<dbReference type="NCBIfam" id="NF000812">
    <property type="entry name" value="PRK00061.1-4"/>
    <property type="match status" value="1"/>
</dbReference>
<feature type="binding site" evidence="8">
    <location>
        <position position="127"/>
    </location>
    <ligand>
        <name>(2S)-2-hydroxy-3-oxobutyl phosphate</name>
        <dbReference type="ChEBI" id="CHEBI:58830"/>
    </ligand>
</feature>
<evidence type="ECO:0000256" key="1">
    <source>
        <dbReference type="ARBA" id="ARBA00004917"/>
    </source>
</evidence>
<accession>A0A9D1QI71</accession>
<dbReference type="InterPro" id="IPR034964">
    <property type="entry name" value="LS"/>
</dbReference>
<dbReference type="GO" id="GO:0009349">
    <property type="term" value="C:riboflavin synthase complex"/>
    <property type="evidence" value="ECO:0007669"/>
    <property type="project" value="UniProtKB-UniRule"/>
</dbReference>
<comment type="catalytic activity">
    <reaction evidence="6 8">
        <text>(2S)-2-hydroxy-3-oxobutyl phosphate + 5-amino-6-(D-ribitylamino)uracil = 6,7-dimethyl-8-(1-D-ribityl)lumazine + phosphate + 2 H2O + H(+)</text>
        <dbReference type="Rhea" id="RHEA:26152"/>
        <dbReference type="ChEBI" id="CHEBI:15377"/>
        <dbReference type="ChEBI" id="CHEBI:15378"/>
        <dbReference type="ChEBI" id="CHEBI:15934"/>
        <dbReference type="ChEBI" id="CHEBI:43474"/>
        <dbReference type="ChEBI" id="CHEBI:58201"/>
        <dbReference type="ChEBI" id="CHEBI:58830"/>
        <dbReference type="EC" id="2.5.1.78"/>
    </reaction>
</comment>
<comment type="function">
    <text evidence="8">Catalyzes the formation of 6,7-dimethyl-8-ribityllumazine by condensation of 5-amino-6-(D-ribitylamino)uracil with 3,4-dihydroxy-2-butanone 4-phosphate. This is the penultimate step in the biosynthesis of riboflavin.</text>
</comment>
<dbReference type="GO" id="GO:0000906">
    <property type="term" value="F:6,7-dimethyl-8-ribityllumazine synthase activity"/>
    <property type="evidence" value="ECO:0007669"/>
    <property type="project" value="UniProtKB-UniRule"/>
</dbReference>
<dbReference type="GO" id="GO:0005829">
    <property type="term" value="C:cytosol"/>
    <property type="evidence" value="ECO:0007669"/>
    <property type="project" value="TreeGrafter"/>
</dbReference>
<dbReference type="EC" id="2.5.1.78" evidence="3 8"/>
<feature type="binding site" evidence="8">
    <location>
        <begin position="80"/>
        <end position="82"/>
    </location>
    <ligand>
        <name>5-amino-6-(D-ribitylamino)uracil</name>
        <dbReference type="ChEBI" id="CHEBI:15934"/>
    </ligand>
</feature>
<feature type="binding site" evidence="8">
    <location>
        <position position="113"/>
    </location>
    <ligand>
        <name>5-amino-6-(D-ribitylamino)uracil</name>
        <dbReference type="ChEBI" id="CHEBI:15934"/>
    </ligand>
</feature>
<evidence type="ECO:0000256" key="5">
    <source>
        <dbReference type="ARBA" id="ARBA00022679"/>
    </source>
</evidence>
<reference evidence="9" key="1">
    <citation type="journal article" date="2021" name="PeerJ">
        <title>Extensive microbial diversity within the chicken gut microbiome revealed by metagenomics and culture.</title>
        <authorList>
            <person name="Gilroy R."/>
            <person name="Ravi A."/>
            <person name="Getino M."/>
            <person name="Pursley I."/>
            <person name="Horton D.L."/>
            <person name="Alikhan N.F."/>
            <person name="Baker D."/>
            <person name="Gharbi K."/>
            <person name="Hall N."/>
            <person name="Watson M."/>
            <person name="Adriaenssens E.M."/>
            <person name="Foster-Nyarko E."/>
            <person name="Jarju S."/>
            <person name="Secka A."/>
            <person name="Antonio M."/>
            <person name="Oren A."/>
            <person name="Chaudhuri R.R."/>
            <person name="La Ragione R."/>
            <person name="Hildebrand F."/>
            <person name="Pallen M.J."/>
        </authorList>
    </citation>
    <scope>NUCLEOTIDE SEQUENCE</scope>
    <source>
        <strain evidence="9">ChiHjej13B12-752</strain>
    </source>
</reference>
<evidence type="ECO:0000256" key="4">
    <source>
        <dbReference type="ARBA" id="ARBA00022619"/>
    </source>
</evidence>
<reference evidence="9" key="2">
    <citation type="submission" date="2021-04" db="EMBL/GenBank/DDBJ databases">
        <authorList>
            <person name="Gilroy R."/>
        </authorList>
    </citation>
    <scope>NUCLEOTIDE SEQUENCE</scope>
    <source>
        <strain evidence="9">ChiHjej13B12-752</strain>
    </source>
</reference>
<keyword evidence="4 8" id="KW-0686">Riboflavin biosynthesis</keyword>
<dbReference type="HAMAP" id="MF_00178">
    <property type="entry name" value="Lumazine_synth"/>
    <property type="match status" value="1"/>
</dbReference>
<dbReference type="InterPro" id="IPR036467">
    <property type="entry name" value="LS/RS_sf"/>
</dbReference>
<dbReference type="PANTHER" id="PTHR21058">
    <property type="entry name" value="6,7-DIMETHYL-8-RIBITYLLUMAZINE SYNTHASE DMRL SYNTHASE LUMAZINE SYNTHASE"/>
    <property type="match status" value="1"/>
</dbReference>
<dbReference type="CDD" id="cd09209">
    <property type="entry name" value="Lumazine_synthase-I"/>
    <property type="match status" value="1"/>
</dbReference>
<comment type="subunit">
    <text evidence="8">Forms an icosahedral capsid composed of 60 subunits, arranged as a dodecamer of pentamers.</text>
</comment>
<dbReference type="PANTHER" id="PTHR21058:SF0">
    <property type="entry name" value="6,7-DIMETHYL-8-RIBITYLLUMAZINE SYNTHASE"/>
    <property type="match status" value="1"/>
</dbReference>
<comment type="similarity">
    <text evidence="2 8">Belongs to the DMRL synthase family.</text>
</comment>
<dbReference type="EMBL" id="DXHR01000018">
    <property type="protein sequence ID" value="HIW12675.1"/>
    <property type="molecule type" value="Genomic_DNA"/>
</dbReference>
<dbReference type="AlphaFoldDB" id="A0A9D1QI71"/>
<evidence type="ECO:0000256" key="2">
    <source>
        <dbReference type="ARBA" id="ARBA00007424"/>
    </source>
</evidence>
<gene>
    <name evidence="9" type="primary">ribE</name>
    <name evidence="8" type="synonym">ribH</name>
    <name evidence="9" type="ORF">H9891_05885</name>
</gene>
<protein>
    <recommendedName>
        <fullName evidence="7 8">6,7-dimethyl-8-ribityllumazine synthase</fullName>
        <shortName evidence="8">DMRL synthase</shortName>
        <shortName evidence="8">LS</shortName>
        <shortName evidence="8">Lumazine synthase</shortName>
        <ecNumber evidence="3 8">2.5.1.78</ecNumber>
    </recommendedName>
</protein>
<evidence type="ECO:0000256" key="3">
    <source>
        <dbReference type="ARBA" id="ARBA00012664"/>
    </source>
</evidence>
<dbReference type="InterPro" id="IPR002180">
    <property type="entry name" value="LS/RS"/>
</dbReference>
<evidence type="ECO:0000256" key="6">
    <source>
        <dbReference type="ARBA" id="ARBA00048785"/>
    </source>
</evidence>
<dbReference type="Proteomes" id="UP000823989">
    <property type="component" value="Unassembled WGS sequence"/>
</dbReference>
<feature type="binding site" evidence="8">
    <location>
        <position position="22"/>
    </location>
    <ligand>
        <name>5-amino-6-(D-ribitylamino)uracil</name>
        <dbReference type="ChEBI" id="CHEBI:15934"/>
    </ligand>
</feature>